<evidence type="ECO:0000313" key="4">
    <source>
        <dbReference type="Proteomes" id="UP001142400"/>
    </source>
</evidence>
<reference evidence="3" key="1">
    <citation type="submission" date="2022-06" db="EMBL/GenBank/DDBJ databases">
        <title>WGS of actinobacteria.</title>
        <authorList>
            <person name="Thawai C."/>
        </authorList>
    </citation>
    <scope>NUCLEOTIDE SEQUENCE</scope>
    <source>
        <strain evidence="3">DSM 42010</strain>
    </source>
</reference>
<dbReference type="RefSeq" id="WP_257629349.1">
    <property type="nucleotide sequence ID" value="NZ_JANIIC010000001.1"/>
</dbReference>
<organism evidence="3 4">
    <name type="scientific">Streptomyces malaysiensis subsp. samsunensis</name>
    <dbReference type="NCBI Taxonomy" id="459658"/>
    <lineage>
        <taxon>Bacteria</taxon>
        <taxon>Bacillati</taxon>
        <taxon>Actinomycetota</taxon>
        <taxon>Actinomycetes</taxon>
        <taxon>Kitasatosporales</taxon>
        <taxon>Streptomycetaceae</taxon>
        <taxon>Streptomyces</taxon>
        <taxon>Streptomyces violaceusniger group</taxon>
    </lineage>
</organism>
<proteinExistence type="inferred from homology"/>
<dbReference type="EMBL" id="JANIIC010000001">
    <property type="protein sequence ID" value="MCQ8827736.1"/>
    <property type="molecule type" value="Genomic_DNA"/>
</dbReference>
<comment type="similarity">
    <text evidence="1">Belongs to the thioesterase family.</text>
</comment>
<dbReference type="PANTHER" id="PTHR11487">
    <property type="entry name" value="THIOESTERASE"/>
    <property type="match status" value="1"/>
</dbReference>
<keyword evidence="4" id="KW-1185">Reference proteome</keyword>
<dbReference type="Proteomes" id="UP001142400">
    <property type="component" value="Unassembled WGS sequence"/>
</dbReference>
<dbReference type="PANTHER" id="PTHR11487:SF0">
    <property type="entry name" value="S-ACYL FATTY ACID SYNTHASE THIOESTERASE, MEDIUM CHAIN"/>
    <property type="match status" value="1"/>
</dbReference>
<dbReference type="Gene3D" id="3.40.50.1820">
    <property type="entry name" value="alpha/beta hydrolase"/>
    <property type="match status" value="2"/>
</dbReference>
<dbReference type="Pfam" id="PF00975">
    <property type="entry name" value="Thioesterase"/>
    <property type="match status" value="1"/>
</dbReference>
<dbReference type="InterPro" id="IPR012223">
    <property type="entry name" value="TEII"/>
</dbReference>
<accession>A0A9X2LQR0</accession>
<dbReference type="InterPro" id="IPR029058">
    <property type="entry name" value="AB_hydrolase_fold"/>
</dbReference>
<dbReference type="GO" id="GO:0008610">
    <property type="term" value="P:lipid biosynthetic process"/>
    <property type="evidence" value="ECO:0007669"/>
    <property type="project" value="TreeGrafter"/>
</dbReference>
<dbReference type="AlphaFoldDB" id="A0A9X2LQR0"/>
<comment type="caution">
    <text evidence="3">The sequence shown here is derived from an EMBL/GenBank/DDBJ whole genome shotgun (WGS) entry which is preliminary data.</text>
</comment>
<dbReference type="InterPro" id="IPR001031">
    <property type="entry name" value="Thioesterase"/>
</dbReference>
<evidence type="ECO:0000259" key="2">
    <source>
        <dbReference type="Pfam" id="PF00975"/>
    </source>
</evidence>
<dbReference type="SUPFAM" id="SSF53474">
    <property type="entry name" value="alpha/beta-Hydrolases"/>
    <property type="match status" value="1"/>
</dbReference>
<gene>
    <name evidence="3" type="ORF">NQU54_01180</name>
</gene>
<evidence type="ECO:0000313" key="3">
    <source>
        <dbReference type="EMBL" id="MCQ8827736.1"/>
    </source>
</evidence>
<protein>
    <submittedName>
        <fullName evidence="3">Thioesterase domain-containing protein</fullName>
    </submittedName>
</protein>
<evidence type="ECO:0000256" key="1">
    <source>
        <dbReference type="ARBA" id="ARBA00007169"/>
    </source>
</evidence>
<name>A0A9X2LQR0_STRMQ</name>
<sequence>MYFLSQIKPDDVGLIRILQTETPSSFRLICFPESAHSTAYYLSLSELLLPTVEVLAIQYPLYAGYEEGDDDRLTDSPELADRIFGALGEWMDRPFAFFGHRVGADLAYRVAERLERETGAALMTLFVSGRTAHWGMSLGPPALGCRIVALAAEGDPKTPLRGVRAWRRRTSGRFDLEVFPGSRGYLDSSRREVVNLVHDQLLSQVPVDAEWETGAEDKGA</sequence>
<feature type="domain" description="Thioesterase" evidence="2">
    <location>
        <begin position="27"/>
        <end position="132"/>
    </location>
</feature>